<evidence type="ECO:0000313" key="9">
    <source>
        <dbReference type="EMBL" id="NHN33713.1"/>
    </source>
</evidence>
<feature type="transmembrane region" description="Helical" evidence="7">
    <location>
        <begin position="109"/>
        <end position="135"/>
    </location>
</feature>
<dbReference type="PANTHER" id="PTHR32243:SF24">
    <property type="entry name" value="DIACETYLCHITOBIOSE UPTAKE SYSTEM PERMEASE PROTEIN NGCG"/>
    <property type="match status" value="1"/>
</dbReference>
<proteinExistence type="inferred from homology"/>
<keyword evidence="5 7" id="KW-1133">Transmembrane helix</keyword>
<name>A0ABX0JCN2_9BACL</name>
<evidence type="ECO:0000256" key="7">
    <source>
        <dbReference type="RuleBase" id="RU363032"/>
    </source>
</evidence>
<feature type="transmembrane region" description="Helical" evidence="7">
    <location>
        <begin position="147"/>
        <end position="167"/>
    </location>
</feature>
<organism evidence="9 10">
    <name type="scientific">Paenibacillus agricola</name>
    <dbReference type="NCBI Taxonomy" id="2716264"/>
    <lineage>
        <taxon>Bacteria</taxon>
        <taxon>Bacillati</taxon>
        <taxon>Bacillota</taxon>
        <taxon>Bacilli</taxon>
        <taxon>Bacillales</taxon>
        <taxon>Paenibacillaceae</taxon>
        <taxon>Paenibacillus</taxon>
    </lineage>
</organism>
<keyword evidence="2 7" id="KW-0813">Transport</keyword>
<dbReference type="PANTHER" id="PTHR32243">
    <property type="entry name" value="MALTOSE TRANSPORT SYSTEM PERMEASE-RELATED"/>
    <property type="match status" value="1"/>
</dbReference>
<dbReference type="CDD" id="cd06261">
    <property type="entry name" value="TM_PBP2"/>
    <property type="match status" value="1"/>
</dbReference>
<dbReference type="RefSeq" id="WP_166154017.1">
    <property type="nucleotide sequence ID" value="NZ_JAAOIW010000013.1"/>
</dbReference>
<feature type="transmembrane region" description="Helical" evidence="7">
    <location>
        <begin position="75"/>
        <end position="102"/>
    </location>
</feature>
<feature type="transmembrane region" description="Helical" evidence="7">
    <location>
        <begin position="246"/>
        <end position="267"/>
    </location>
</feature>
<keyword evidence="4 7" id="KW-0812">Transmembrane</keyword>
<evidence type="ECO:0000256" key="3">
    <source>
        <dbReference type="ARBA" id="ARBA00022475"/>
    </source>
</evidence>
<dbReference type="InterPro" id="IPR050901">
    <property type="entry name" value="BP-dep_ABC_trans_perm"/>
</dbReference>
<dbReference type="InterPro" id="IPR000515">
    <property type="entry name" value="MetI-like"/>
</dbReference>
<dbReference type="PROSITE" id="PS50928">
    <property type="entry name" value="ABC_TM1"/>
    <property type="match status" value="1"/>
</dbReference>
<comment type="subcellular location">
    <subcellularLocation>
        <location evidence="1 7">Cell membrane</location>
        <topology evidence="1 7">Multi-pass membrane protein</topology>
    </subcellularLocation>
</comment>
<feature type="transmembrane region" description="Helical" evidence="7">
    <location>
        <begin position="188"/>
        <end position="213"/>
    </location>
</feature>
<evidence type="ECO:0000259" key="8">
    <source>
        <dbReference type="PROSITE" id="PS50928"/>
    </source>
</evidence>
<dbReference type="EMBL" id="JAAOIW010000013">
    <property type="protein sequence ID" value="NHN33713.1"/>
    <property type="molecule type" value="Genomic_DNA"/>
</dbReference>
<evidence type="ECO:0000256" key="4">
    <source>
        <dbReference type="ARBA" id="ARBA00022692"/>
    </source>
</evidence>
<gene>
    <name evidence="9" type="ORF">G9U52_28250</name>
</gene>
<reference evidence="9" key="1">
    <citation type="submission" date="2020-03" db="EMBL/GenBank/DDBJ databases">
        <title>Draft sequencing of Paenibacilllus sp. S3N08.</title>
        <authorList>
            <person name="Kim D.-U."/>
        </authorList>
    </citation>
    <scope>NUCLEOTIDE SEQUENCE</scope>
    <source>
        <strain evidence="9">S3N08</strain>
    </source>
</reference>
<sequence>MGASLNPRLKNYSVLVIKYFILTTYALTTFVPLWWTFSNSFRNNEQIFTQIRLFPESFDFTNYINVFKSTSIPQAFYNSISITLVSLVGLLVVLVPCAYVLARYRFKGAYLLYMFFALSIFIPNITVLASTFKLYQMLDLYGGKYGIAYTYIAHQLPFCVFLLVSYMRAIPVALEEAAIIDGCRTRDLLLRIILPLSRNGIVTISILSFISIWNDYIYALILLPKEQLRTLTVAAAFAKSEFLVDYGMMSAAVIITILPVIIIYLVLQDKIINGMAAGSVKG</sequence>
<keyword evidence="10" id="KW-1185">Reference proteome</keyword>
<dbReference type="SUPFAM" id="SSF161098">
    <property type="entry name" value="MetI-like"/>
    <property type="match status" value="1"/>
</dbReference>
<comment type="similarity">
    <text evidence="7">Belongs to the binding-protein-dependent transport system permease family.</text>
</comment>
<evidence type="ECO:0000313" key="10">
    <source>
        <dbReference type="Proteomes" id="UP001165962"/>
    </source>
</evidence>
<dbReference type="Proteomes" id="UP001165962">
    <property type="component" value="Unassembled WGS sequence"/>
</dbReference>
<evidence type="ECO:0000256" key="5">
    <source>
        <dbReference type="ARBA" id="ARBA00022989"/>
    </source>
</evidence>
<accession>A0ABX0JCN2</accession>
<protein>
    <submittedName>
        <fullName evidence="9">Carbohydrate ABC transporter permease</fullName>
    </submittedName>
</protein>
<evidence type="ECO:0000256" key="6">
    <source>
        <dbReference type="ARBA" id="ARBA00023136"/>
    </source>
</evidence>
<dbReference type="InterPro" id="IPR035906">
    <property type="entry name" value="MetI-like_sf"/>
</dbReference>
<feature type="domain" description="ABC transmembrane type-1" evidence="8">
    <location>
        <begin position="76"/>
        <end position="267"/>
    </location>
</feature>
<comment type="caution">
    <text evidence="9">The sequence shown here is derived from an EMBL/GenBank/DDBJ whole genome shotgun (WGS) entry which is preliminary data.</text>
</comment>
<feature type="transmembrane region" description="Helical" evidence="7">
    <location>
        <begin position="12"/>
        <end position="35"/>
    </location>
</feature>
<dbReference type="Pfam" id="PF00528">
    <property type="entry name" value="BPD_transp_1"/>
    <property type="match status" value="1"/>
</dbReference>
<keyword evidence="3" id="KW-1003">Cell membrane</keyword>
<dbReference type="Gene3D" id="1.10.3720.10">
    <property type="entry name" value="MetI-like"/>
    <property type="match status" value="1"/>
</dbReference>
<evidence type="ECO:0000256" key="2">
    <source>
        <dbReference type="ARBA" id="ARBA00022448"/>
    </source>
</evidence>
<keyword evidence="6 7" id="KW-0472">Membrane</keyword>
<evidence type="ECO:0000256" key="1">
    <source>
        <dbReference type="ARBA" id="ARBA00004651"/>
    </source>
</evidence>